<evidence type="ECO:0000313" key="3">
    <source>
        <dbReference type="EMBL" id="OOE38604.1"/>
    </source>
</evidence>
<name>A0AB36JU60_9GAMM</name>
<organism evidence="3 4">
    <name type="scientific">Salinivibrio kushneri</name>
    <dbReference type="NCBI Taxonomy" id="1908198"/>
    <lineage>
        <taxon>Bacteria</taxon>
        <taxon>Pseudomonadati</taxon>
        <taxon>Pseudomonadota</taxon>
        <taxon>Gammaproteobacteria</taxon>
        <taxon>Vibrionales</taxon>
        <taxon>Vibrionaceae</taxon>
        <taxon>Salinivibrio</taxon>
    </lineage>
</organism>
<feature type="domain" description="Pseudouridine synthase RsuA/RluA-like" evidence="2">
    <location>
        <begin position="10"/>
        <end position="153"/>
    </location>
</feature>
<dbReference type="RefSeq" id="WP_077659698.1">
    <property type="nucleotide sequence ID" value="NZ_CP040021.1"/>
</dbReference>
<evidence type="ECO:0000313" key="4">
    <source>
        <dbReference type="Proteomes" id="UP000189021"/>
    </source>
</evidence>
<comment type="similarity">
    <text evidence="1">Belongs to the pseudouridine synthase RluA family.</text>
</comment>
<comment type="caution">
    <text evidence="3">The sequence shown here is derived from an EMBL/GenBank/DDBJ whole genome shotgun (WGS) entry which is preliminary data.</text>
</comment>
<dbReference type="InterPro" id="IPR006508">
    <property type="entry name" value="PsdUridine_synth_RluA-like"/>
</dbReference>
<sequence length="222" mass="24732">MFSIVDQNQHFVVINKYHGVSVQKEADHAALLPAVASHIGVEKVYLVHRLDKMTSGLLLLATSSHAASVLSGLFASREIEKLYLALSAKKPRKKQGLIVGDMAKGRRGSWKMLTSKDNPARTRFTSIAGGEGRRLFLCRPYTGKTHQIRVAMKSIGSPLIGDDYYGGEPADRGYLHAYGLQFTCRFADDQPAKHYSYVLPPSQGELWPTLPVEWEQPWHLIS</sequence>
<dbReference type="PANTHER" id="PTHR21600">
    <property type="entry name" value="MITOCHONDRIAL RNA PSEUDOURIDINE SYNTHASE"/>
    <property type="match status" value="1"/>
</dbReference>
<dbReference type="InterPro" id="IPR050188">
    <property type="entry name" value="RluA_PseudoU_synthase"/>
</dbReference>
<dbReference type="InterPro" id="IPR006145">
    <property type="entry name" value="PsdUridine_synth_RsuA/RluA"/>
</dbReference>
<dbReference type="InterPro" id="IPR020103">
    <property type="entry name" value="PsdUridine_synth_cat_dom_sf"/>
</dbReference>
<dbReference type="GO" id="GO:0003723">
    <property type="term" value="F:RNA binding"/>
    <property type="evidence" value="ECO:0007669"/>
    <property type="project" value="InterPro"/>
</dbReference>
<dbReference type="Gene3D" id="3.30.2350.10">
    <property type="entry name" value="Pseudouridine synthase"/>
    <property type="match status" value="1"/>
</dbReference>
<dbReference type="GO" id="GO:0000455">
    <property type="term" value="P:enzyme-directed rRNA pseudouridine synthesis"/>
    <property type="evidence" value="ECO:0007669"/>
    <property type="project" value="TreeGrafter"/>
</dbReference>
<accession>A0AB36JU60</accession>
<dbReference type="GO" id="GO:0140098">
    <property type="term" value="F:catalytic activity, acting on RNA"/>
    <property type="evidence" value="ECO:0007669"/>
    <property type="project" value="UniProtKB-ARBA"/>
</dbReference>
<dbReference type="SUPFAM" id="SSF55120">
    <property type="entry name" value="Pseudouridine synthase"/>
    <property type="match status" value="1"/>
</dbReference>
<dbReference type="AlphaFoldDB" id="A0AB36JU60"/>
<dbReference type="PANTHER" id="PTHR21600:SF87">
    <property type="entry name" value="RNA PSEUDOURIDYLATE SYNTHASE DOMAIN-CONTAINING PROTEIN 1"/>
    <property type="match status" value="1"/>
</dbReference>
<evidence type="ECO:0000259" key="2">
    <source>
        <dbReference type="Pfam" id="PF00849"/>
    </source>
</evidence>
<dbReference type="PROSITE" id="PS01129">
    <property type="entry name" value="PSI_RLU"/>
    <property type="match status" value="1"/>
</dbReference>
<dbReference type="EMBL" id="MUEK01000016">
    <property type="protein sequence ID" value="OOE38604.1"/>
    <property type="molecule type" value="Genomic_DNA"/>
</dbReference>
<dbReference type="CDD" id="cd02869">
    <property type="entry name" value="PseudoU_synth_RluA_like"/>
    <property type="match status" value="1"/>
</dbReference>
<dbReference type="GO" id="GO:0009982">
    <property type="term" value="F:pseudouridine synthase activity"/>
    <property type="evidence" value="ECO:0007669"/>
    <property type="project" value="InterPro"/>
</dbReference>
<evidence type="ECO:0000256" key="1">
    <source>
        <dbReference type="ARBA" id="ARBA00010876"/>
    </source>
</evidence>
<protein>
    <submittedName>
        <fullName evidence="3">RNA pseudouridine synthase</fullName>
    </submittedName>
</protein>
<dbReference type="Pfam" id="PF00849">
    <property type="entry name" value="PseudoU_synth_2"/>
    <property type="match status" value="1"/>
</dbReference>
<dbReference type="InterPro" id="IPR006224">
    <property type="entry name" value="PsdUridine_synth_RluA-like_CS"/>
</dbReference>
<keyword evidence="4" id="KW-1185">Reference proteome</keyword>
<dbReference type="Proteomes" id="UP000189021">
    <property type="component" value="Unassembled WGS sequence"/>
</dbReference>
<dbReference type="NCBIfam" id="TIGR01621">
    <property type="entry name" value="RluA-like"/>
    <property type="match status" value="1"/>
</dbReference>
<proteinExistence type="inferred from homology"/>
<reference evidence="3 4" key="1">
    <citation type="journal article" date="2017" name="Genome Announc.">
        <title>Draft Genome Sequences of Salinivibrio proteolyticus, Salinivibrio sharmensis, Salinivibrio siamensis, Salinivibrio costicola subsp. alcaliphilus, Salinivibrio costicola subsp. vallismortis, and 29 New Isolates Belonging to the Genus Salinivibrio.</title>
        <authorList>
            <person name="Lopez-Hermoso C."/>
            <person name="de la Haba R.R."/>
            <person name="Sanchez-Porro C."/>
            <person name="Bayliss S.C."/>
            <person name="Feil E.J."/>
            <person name="Ventosa A."/>
        </authorList>
    </citation>
    <scope>NUCLEOTIDE SEQUENCE [LARGE SCALE GENOMIC DNA]</scope>
    <source>
        <strain evidence="3 4">AL184</strain>
    </source>
</reference>
<gene>
    <name evidence="3" type="ORF">BZG00_13520</name>
</gene>